<dbReference type="PANTHER" id="PTHR11165">
    <property type="entry name" value="SKP1"/>
    <property type="match status" value="1"/>
</dbReference>
<dbReference type="SMART" id="SM00512">
    <property type="entry name" value="Skp1"/>
    <property type="match status" value="1"/>
</dbReference>
<dbReference type="GO" id="GO:0006511">
    <property type="term" value="P:ubiquitin-dependent protein catabolic process"/>
    <property type="evidence" value="ECO:0007669"/>
    <property type="project" value="InterPro"/>
</dbReference>
<evidence type="ECO:0000259" key="5">
    <source>
        <dbReference type="Pfam" id="PF03931"/>
    </source>
</evidence>
<dbReference type="InterPro" id="IPR016072">
    <property type="entry name" value="Skp1_comp_dimer"/>
</dbReference>
<dbReference type="Gene3D" id="3.30.710.10">
    <property type="entry name" value="Potassium Channel Kv1.1, Chain A"/>
    <property type="match status" value="1"/>
</dbReference>
<dbReference type="InterPro" id="IPR016897">
    <property type="entry name" value="SKP1"/>
</dbReference>
<comment type="similarity">
    <text evidence="1">Belongs to the SKP1 family.</text>
</comment>
<evidence type="ECO:0000313" key="6">
    <source>
        <dbReference type="EMBL" id="CAE0624036.1"/>
    </source>
</evidence>
<feature type="domain" description="SKP1 component dimerisation" evidence="4">
    <location>
        <begin position="153"/>
        <end position="199"/>
    </location>
</feature>
<dbReference type="AlphaFoldDB" id="A0A7S3XK24"/>
<feature type="domain" description="SKP1 component POZ" evidence="5">
    <location>
        <begin position="36"/>
        <end position="100"/>
    </location>
</feature>
<dbReference type="EMBL" id="HBIU01007012">
    <property type="protein sequence ID" value="CAE0624036.1"/>
    <property type="molecule type" value="Transcribed_RNA"/>
</dbReference>
<dbReference type="InterPro" id="IPR016073">
    <property type="entry name" value="Skp1_comp_POZ"/>
</dbReference>
<proteinExistence type="inferred from homology"/>
<feature type="compositionally biased region" description="Basic and acidic residues" evidence="3">
    <location>
        <begin position="10"/>
        <end position="27"/>
    </location>
</feature>
<dbReference type="SUPFAM" id="SSF81382">
    <property type="entry name" value="Skp1 dimerisation domain-like"/>
    <property type="match status" value="1"/>
</dbReference>
<dbReference type="SUPFAM" id="SSF54695">
    <property type="entry name" value="POZ domain"/>
    <property type="match status" value="1"/>
</dbReference>
<dbReference type="InterPro" id="IPR036296">
    <property type="entry name" value="SKP1-like_dim_sf"/>
</dbReference>
<accession>A0A7S3XK24</accession>
<evidence type="ECO:0000256" key="3">
    <source>
        <dbReference type="SAM" id="MobiDB-lite"/>
    </source>
</evidence>
<keyword evidence="2" id="KW-0833">Ubl conjugation pathway</keyword>
<dbReference type="InterPro" id="IPR001232">
    <property type="entry name" value="SKP1-like"/>
</dbReference>
<dbReference type="InterPro" id="IPR011333">
    <property type="entry name" value="SKP1/BTB/POZ_sf"/>
</dbReference>
<dbReference type="Pfam" id="PF03931">
    <property type="entry name" value="Skp1_POZ"/>
    <property type="match status" value="1"/>
</dbReference>
<name>A0A7S3XK24_HETAK</name>
<dbReference type="CDD" id="cd18322">
    <property type="entry name" value="BTB_POZ_SKP1"/>
    <property type="match status" value="1"/>
</dbReference>
<protein>
    <submittedName>
        <fullName evidence="6">Uncharacterized protein</fullName>
    </submittedName>
</protein>
<evidence type="ECO:0000256" key="2">
    <source>
        <dbReference type="ARBA" id="ARBA00022786"/>
    </source>
</evidence>
<evidence type="ECO:0000256" key="1">
    <source>
        <dbReference type="ARBA" id="ARBA00009993"/>
    </source>
</evidence>
<organism evidence="6">
    <name type="scientific">Heterosigma akashiwo</name>
    <name type="common">Chromophytic alga</name>
    <name type="synonym">Heterosigma carterae</name>
    <dbReference type="NCBI Taxonomy" id="2829"/>
    <lineage>
        <taxon>Eukaryota</taxon>
        <taxon>Sar</taxon>
        <taxon>Stramenopiles</taxon>
        <taxon>Ochrophyta</taxon>
        <taxon>Raphidophyceae</taxon>
        <taxon>Chattonellales</taxon>
        <taxon>Chattonellaceae</taxon>
        <taxon>Heterosigma</taxon>
    </lineage>
</organism>
<evidence type="ECO:0000259" key="4">
    <source>
        <dbReference type="Pfam" id="PF01466"/>
    </source>
</evidence>
<gene>
    <name evidence="6" type="ORF">HAKA00212_LOCUS2702</name>
</gene>
<dbReference type="Pfam" id="PF01466">
    <property type="entry name" value="Skp1"/>
    <property type="match status" value="1"/>
</dbReference>
<sequence>MAEFAGSMNQKEEIKAEDTSAMETKENEPEEEETGPFVNLITQDGDSFTVAREKVQISELIRTMFDDSLDESDDPQEIPLPNLKSPVLVKVIEFCKHYHKEKMARIPEPIKYGLQVADVVQDWYGQFVDDLVSKKEFEMLFDLILAANYLDIKPLLDLTCATVGLLMMNKTPDQIREAFGIDEEFSPELYDQLLKENKWSTEPPVERPAPGEKKLIID</sequence>
<reference evidence="6" key="1">
    <citation type="submission" date="2021-01" db="EMBL/GenBank/DDBJ databases">
        <authorList>
            <person name="Corre E."/>
            <person name="Pelletier E."/>
            <person name="Niang G."/>
            <person name="Scheremetjew M."/>
            <person name="Finn R."/>
            <person name="Kale V."/>
            <person name="Holt S."/>
            <person name="Cochrane G."/>
            <person name="Meng A."/>
            <person name="Brown T."/>
            <person name="Cohen L."/>
        </authorList>
    </citation>
    <scope>NUCLEOTIDE SEQUENCE</scope>
    <source>
        <strain evidence="6">CCMP3107</strain>
    </source>
</reference>
<feature type="region of interest" description="Disordered" evidence="3">
    <location>
        <begin position="1"/>
        <end position="39"/>
    </location>
</feature>